<evidence type="ECO:0000313" key="3">
    <source>
        <dbReference type="Proteomes" id="UP000714380"/>
    </source>
</evidence>
<protein>
    <submittedName>
        <fullName evidence="2">UPF0149 family protein</fullName>
    </submittedName>
</protein>
<dbReference type="PANTHER" id="PTHR37528:SF1">
    <property type="entry name" value="UPF0149 PROTEIN YGFB"/>
    <property type="match status" value="1"/>
</dbReference>
<organism evidence="2 3">
    <name type="scientific">Thalassolituus marinus</name>
    <dbReference type="NCBI Taxonomy" id="671053"/>
    <lineage>
        <taxon>Bacteria</taxon>
        <taxon>Pseudomonadati</taxon>
        <taxon>Pseudomonadota</taxon>
        <taxon>Gammaproteobacteria</taxon>
        <taxon>Oceanospirillales</taxon>
        <taxon>Oceanospirillaceae</taxon>
        <taxon>Thalassolituus</taxon>
    </lineage>
</organism>
<dbReference type="EMBL" id="JAEDAH010000046">
    <property type="protein sequence ID" value="MCA6063857.1"/>
    <property type="molecule type" value="Genomic_DNA"/>
</dbReference>
<keyword evidence="3" id="KW-1185">Reference proteome</keyword>
<proteinExistence type="inferred from homology"/>
<evidence type="ECO:0000313" key="2">
    <source>
        <dbReference type="EMBL" id="MCA6063857.1"/>
    </source>
</evidence>
<dbReference type="RefSeq" id="WP_225674274.1">
    <property type="nucleotide sequence ID" value="NZ_JAEDAH010000046.1"/>
</dbReference>
<comment type="similarity">
    <text evidence="1">Belongs to the UPF0149 family.</text>
</comment>
<dbReference type="Gene3D" id="1.20.120.740">
    <property type="entry name" value="YgfB uncharacterised protein family UPF0149, PF03695"/>
    <property type="match status" value="1"/>
</dbReference>
<dbReference type="InterPro" id="IPR036255">
    <property type="entry name" value="YgfB-like_sf"/>
</dbReference>
<dbReference type="Proteomes" id="UP000714380">
    <property type="component" value="Unassembled WGS sequence"/>
</dbReference>
<dbReference type="InterPro" id="IPR011978">
    <property type="entry name" value="YgfB-like"/>
</dbReference>
<accession>A0ABS7ZRU5</accession>
<dbReference type="PANTHER" id="PTHR37528">
    <property type="entry name" value="UPF0149 PROTEIN YGFB"/>
    <property type="match status" value="1"/>
</dbReference>
<evidence type="ECO:0000256" key="1">
    <source>
        <dbReference type="ARBA" id="ARBA00038308"/>
    </source>
</evidence>
<dbReference type="SUPFAM" id="SSF101327">
    <property type="entry name" value="YgfB-like"/>
    <property type="match status" value="1"/>
</dbReference>
<gene>
    <name evidence="2" type="ORF">I9W95_09585</name>
</gene>
<sequence length="184" mass="20166">MTIDFNDAADLWVECGCFQTPSALHGWLTGYLAAGARLTTDMWLQEAQDYLELEEAPNEKLAALLKDFYAGVLTGLAGEAMDFVLLLPADEDADIDEQVDCLAQWSKGFLDGFGASGRIQGMVPGDVMEVLQDLDAFSQAQLDDPQDPQNEILYLELAEHARVAALTVFYAMNQQADKSGKTLH</sequence>
<reference evidence="2 3" key="1">
    <citation type="submission" date="2020-12" db="EMBL/GenBank/DDBJ databases">
        <title>Novel Thalassolituus-related marine hydrocarbonoclastic bacteria mediated algae-derived hydrocarbons mineralization in twilight zone of the northern South China Sea.</title>
        <authorList>
            <person name="Dong C."/>
        </authorList>
    </citation>
    <scope>NUCLEOTIDE SEQUENCE [LARGE SCALE GENOMIC DNA]</scope>
    <source>
        <strain evidence="2 3">IMCC1826</strain>
    </source>
</reference>
<comment type="caution">
    <text evidence="2">The sequence shown here is derived from an EMBL/GenBank/DDBJ whole genome shotgun (WGS) entry which is preliminary data.</text>
</comment>
<dbReference type="Pfam" id="PF03695">
    <property type="entry name" value="UPF0149"/>
    <property type="match status" value="1"/>
</dbReference>
<name>A0ABS7ZRU5_9GAMM</name>